<feature type="region of interest" description="Disordered" evidence="1">
    <location>
        <begin position="57"/>
        <end position="81"/>
    </location>
</feature>
<organism evidence="2 3">
    <name type="scientific">Cryptococcus neoformans Tu259-1</name>
    <dbReference type="NCBI Taxonomy" id="1230072"/>
    <lineage>
        <taxon>Eukaryota</taxon>
        <taxon>Fungi</taxon>
        <taxon>Dikarya</taxon>
        <taxon>Basidiomycota</taxon>
        <taxon>Agaricomycotina</taxon>
        <taxon>Tremellomycetes</taxon>
        <taxon>Tremellales</taxon>
        <taxon>Cryptococcaceae</taxon>
        <taxon>Cryptococcus</taxon>
        <taxon>Cryptococcus neoformans species complex</taxon>
    </lineage>
</organism>
<dbReference type="Proteomes" id="UP000199727">
    <property type="component" value="Unassembled WGS sequence"/>
</dbReference>
<sequence>MPPSNFRFKVRATKEALNVPCAPELTSLLSCFATTGDLRHATSCADSAKALHTCMAQGKGKGGKSGSSVSSISTIRCSSRP</sequence>
<dbReference type="AlphaFoldDB" id="A0A854QP11"/>
<proteinExistence type="predicted"/>
<evidence type="ECO:0000313" key="3">
    <source>
        <dbReference type="Proteomes" id="UP000199727"/>
    </source>
</evidence>
<name>A0A854QP11_CRYNE</name>
<dbReference type="EMBL" id="AMKT01000010">
    <property type="protein sequence ID" value="OXG28901.1"/>
    <property type="molecule type" value="Genomic_DNA"/>
</dbReference>
<accession>A0A854QP11</accession>
<evidence type="ECO:0000313" key="2">
    <source>
        <dbReference type="EMBL" id="OXG28901.1"/>
    </source>
</evidence>
<evidence type="ECO:0000256" key="1">
    <source>
        <dbReference type="SAM" id="MobiDB-lite"/>
    </source>
</evidence>
<gene>
    <name evidence="2" type="ORF">C361_00554</name>
</gene>
<feature type="compositionally biased region" description="Polar residues" evidence="1">
    <location>
        <begin position="72"/>
        <end position="81"/>
    </location>
</feature>
<reference evidence="2 3" key="1">
    <citation type="submission" date="2017-06" db="EMBL/GenBank/DDBJ databases">
        <title>Global population genomics of the pathogenic fungus Cryptococcus neoformans var. grubii.</title>
        <authorList>
            <person name="Cuomo C."/>
            <person name="Litvintseva A."/>
            <person name="Chen Y."/>
            <person name="Young S."/>
            <person name="Zeng Q."/>
            <person name="Chapman S."/>
            <person name="Gujja S."/>
            <person name="Saif S."/>
            <person name="Birren B."/>
        </authorList>
    </citation>
    <scope>NUCLEOTIDE SEQUENCE [LARGE SCALE GENOMIC DNA]</scope>
    <source>
        <strain evidence="2 3">Tu259-1</strain>
    </source>
</reference>
<comment type="caution">
    <text evidence="2">The sequence shown here is derived from an EMBL/GenBank/DDBJ whole genome shotgun (WGS) entry which is preliminary data.</text>
</comment>
<dbReference type="OrthoDB" id="2210at2759"/>
<protein>
    <submittedName>
        <fullName evidence="2">Uncharacterized protein</fullName>
    </submittedName>
</protein>